<dbReference type="Proteomes" id="UP000295711">
    <property type="component" value="Unassembled WGS sequence"/>
</dbReference>
<evidence type="ECO:0000313" key="1">
    <source>
        <dbReference type="EMBL" id="TCO81900.1"/>
    </source>
</evidence>
<organism evidence="1 2">
    <name type="scientific">Frisingicoccus caecimuris</name>
    <dbReference type="NCBI Taxonomy" id="1796636"/>
    <lineage>
        <taxon>Bacteria</taxon>
        <taxon>Bacillati</taxon>
        <taxon>Bacillota</taxon>
        <taxon>Clostridia</taxon>
        <taxon>Lachnospirales</taxon>
        <taxon>Lachnospiraceae</taxon>
        <taxon>Frisingicoccus</taxon>
    </lineage>
</organism>
<comment type="caution">
    <text evidence="1">The sequence shown here is derived from an EMBL/GenBank/DDBJ whole genome shotgun (WGS) entry which is preliminary data.</text>
</comment>
<proteinExistence type="predicted"/>
<reference evidence="1 2" key="1">
    <citation type="submission" date="2019-03" db="EMBL/GenBank/DDBJ databases">
        <title>Genomic Encyclopedia of Type Strains, Phase IV (KMG-IV): sequencing the most valuable type-strain genomes for metagenomic binning, comparative biology and taxonomic classification.</title>
        <authorList>
            <person name="Goeker M."/>
        </authorList>
    </citation>
    <scope>NUCLEOTIDE SEQUENCE [LARGE SCALE GENOMIC DNA]</scope>
    <source>
        <strain evidence="1 2">DSM 28559</strain>
    </source>
</reference>
<evidence type="ECO:0000313" key="2">
    <source>
        <dbReference type="Proteomes" id="UP000295711"/>
    </source>
</evidence>
<dbReference type="AlphaFoldDB" id="A0A4R2LG30"/>
<keyword evidence="2" id="KW-1185">Reference proteome</keyword>
<gene>
    <name evidence="1" type="ORF">EV212_12029</name>
</gene>
<protein>
    <submittedName>
        <fullName evidence="1">Uncharacterized protein</fullName>
    </submittedName>
</protein>
<sequence>MTEEVINALPQIFQNHICTLKRASLDDTNRTFMCESEIKVIHFDKIPKDYARGRGWNGVPSSNDALYISSQGKWYFIEFKNGTVKKEQIFRKLYDSLIMLIELGIIPDIGFIRDNINYILVYNSNKTDKIQTSTGRIANYSYIFNLAEQEEKLFGIEKFEKYLFNGTHTYTSNLFEKNFVIPMETEERLKEV</sequence>
<accession>A0A4R2LG30</accession>
<name>A0A4R2LG30_9FIRM</name>
<dbReference type="EMBL" id="SLXA01000020">
    <property type="protein sequence ID" value="TCO81900.1"/>
    <property type="molecule type" value="Genomic_DNA"/>
</dbReference>